<feature type="compositionally biased region" description="Basic and acidic residues" evidence="1">
    <location>
        <begin position="41"/>
        <end position="63"/>
    </location>
</feature>
<evidence type="ECO:0000313" key="3">
    <source>
        <dbReference type="Proteomes" id="UP000442990"/>
    </source>
</evidence>
<dbReference type="Proteomes" id="UP000442990">
    <property type="component" value="Unassembled WGS sequence"/>
</dbReference>
<protein>
    <submittedName>
        <fullName evidence="2">Uncharacterized protein</fullName>
    </submittedName>
</protein>
<keyword evidence="3" id="KW-1185">Reference proteome</keyword>
<name>A0A7J5DMM5_9ACTN</name>
<reference evidence="2 3" key="1">
    <citation type="submission" date="2019-09" db="EMBL/GenBank/DDBJ databases">
        <title>Isolation and identification of active actinomycetes.</title>
        <authorList>
            <person name="Yu Z."/>
            <person name="Han C."/>
            <person name="Yu B."/>
        </authorList>
    </citation>
    <scope>NUCLEOTIDE SEQUENCE [LARGE SCALE GENOMIC DNA]</scope>
    <source>
        <strain evidence="2 3">NEAU-H2</strain>
    </source>
</reference>
<evidence type="ECO:0000313" key="2">
    <source>
        <dbReference type="EMBL" id="KAB1989997.1"/>
    </source>
</evidence>
<accession>A0A7J5DMM5</accession>
<proteinExistence type="predicted"/>
<organism evidence="2 3">
    <name type="scientific">Streptomyces triticiradicis</name>
    <dbReference type="NCBI Taxonomy" id="2651189"/>
    <lineage>
        <taxon>Bacteria</taxon>
        <taxon>Bacillati</taxon>
        <taxon>Actinomycetota</taxon>
        <taxon>Actinomycetes</taxon>
        <taxon>Kitasatosporales</taxon>
        <taxon>Streptomycetaceae</taxon>
        <taxon>Streptomyces</taxon>
    </lineage>
</organism>
<comment type="caution">
    <text evidence="2">The sequence shown here is derived from an EMBL/GenBank/DDBJ whole genome shotgun (WGS) entry which is preliminary data.</text>
</comment>
<feature type="compositionally biased region" description="Low complexity" evidence="1">
    <location>
        <begin position="27"/>
        <end position="40"/>
    </location>
</feature>
<dbReference type="AlphaFoldDB" id="A0A7J5DMM5"/>
<feature type="region of interest" description="Disordered" evidence="1">
    <location>
        <begin position="1"/>
        <end position="63"/>
    </location>
</feature>
<gene>
    <name evidence="2" type="ORF">F8144_06210</name>
</gene>
<evidence type="ECO:0000256" key="1">
    <source>
        <dbReference type="SAM" id="MobiDB-lite"/>
    </source>
</evidence>
<sequence length="147" mass="15659">MDPVSTEPAPGVSGGPDAPDRNGGGRAARSAGAGTAARGAADAEGRAGDSAESGERMLPLDEHEKFSLRMRHAVGGFVDGPQASVEEADHVLEELAGRFTEAVTRRRRALRTSWQSGGEGTETGSDTERLRLALRDYREMTERLLRL</sequence>
<dbReference type="EMBL" id="WBKG01000003">
    <property type="protein sequence ID" value="KAB1989997.1"/>
    <property type="molecule type" value="Genomic_DNA"/>
</dbReference>